<accession>A0A0F9WSE1</accession>
<reference evidence="1" key="1">
    <citation type="journal article" date="2015" name="Nature">
        <title>Complex archaea that bridge the gap between prokaryotes and eukaryotes.</title>
        <authorList>
            <person name="Spang A."/>
            <person name="Saw J.H."/>
            <person name="Jorgensen S.L."/>
            <person name="Zaremba-Niedzwiedzka K."/>
            <person name="Martijn J."/>
            <person name="Lind A.E."/>
            <person name="van Eijk R."/>
            <person name="Schleper C."/>
            <person name="Guy L."/>
            <person name="Ettema T.J."/>
        </authorList>
    </citation>
    <scope>NUCLEOTIDE SEQUENCE</scope>
</reference>
<protein>
    <submittedName>
        <fullName evidence="1">Uncharacterized protein</fullName>
    </submittedName>
</protein>
<organism evidence="1">
    <name type="scientific">marine sediment metagenome</name>
    <dbReference type="NCBI Taxonomy" id="412755"/>
    <lineage>
        <taxon>unclassified sequences</taxon>
        <taxon>metagenomes</taxon>
        <taxon>ecological metagenomes</taxon>
    </lineage>
</organism>
<gene>
    <name evidence="1" type="ORF">LCGC14_0316300</name>
</gene>
<dbReference type="EMBL" id="LAZR01000211">
    <property type="protein sequence ID" value="KKN81718.1"/>
    <property type="molecule type" value="Genomic_DNA"/>
</dbReference>
<dbReference type="AlphaFoldDB" id="A0A0F9WSE1"/>
<proteinExistence type="predicted"/>
<evidence type="ECO:0000313" key="1">
    <source>
        <dbReference type="EMBL" id="KKN81718.1"/>
    </source>
</evidence>
<comment type="caution">
    <text evidence="1">The sequence shown here is derived from an EMBL/GenBank/DDBJ whole genome shotgun (WGS) entry which is preliminary data.</text>
</comment>
<sequence>MAVVKVSHPQKRYLLLSTDTKPSKAAGDDVDNGTTLLELDTAKLYTTKDEGATWYVKFTNQLTTFGTPTLNSANNGKARWDRGSTSPLDQKSSTGWLANLVGGTQTGDDWSRLEIPVNELPTPQFLAALWSYFQTNAEVYGVNMVIWLHDPTDFDKRVEVTQAPSGVTLEKGAGWNAHELDRAVTQFFYYGENVSGSDLTAGTQYTWDQFRADILFSTWVLYRVTYEWGWYSTGVFEDAWVADVKLNGELIRMGPASGVHRKTVSVQKTMIASTKGAGDVYSENATTGTDWDFDFGGTGYITKGVIMHDAQMSERFVLYLFSQPPTSETDDNVANTSPITADALFFLGVIEFPAMSYVQTGDAISVVTPSDLGHLPLLFDSPVVYGILVGQDGDTTVAEALTIILSADMEDN</sequence>
<name>A0A0F9WSE1_9ZZZZ</name>